<dbReference type="RefSeq" id="WP_136624441.1">
    <property type="nucleotide sequence ID" value="NZ_BGKA01000120.1"/>
</dbReference>
<evidence type="ECO:0000313" key="2">
    <source>
        <dbReference type="Proteomes" id="UP000248291"/>
    </source>
</evidence>
<name>A0AAN4Q5Q8_PSESF</name>
<proteinExistence type="predicted"/>
<keyword evidence="1" id="KW-0547">Nucleotide-binding</keyword>
<protein>
    <submittedName>
        <fullName evidence="1">Superfamily I DNA or RNA helicase</fullName>
    </submittedName>
</protein>
<organism evidence="1 2">
    <name type="scientific">Pseudomonas syringae pv. actinidiae</name>
    <dbReference type="NCBI Taxonomy" id="103796"/>
    <lineage>
        <taxon>Bacteria</taxon>
        <taxon>Pseudomonadati</taxon>
        <taxon>Pseudomonadota</taxon>
        <taxon>Gammaproteobacteria</taxon>
        <taxon>Pseudomonadales</taxon>
        <taxon>Pseudomonadaceae</taxon>
        <taxon>Pseudomonas</taxon>
        <taxon>Pseudomonas syringae</taxon>
    </lineage>
</organism>
<gene>
    <name evidence="1" type="ORF">KPSA3_03784</name>
</gene>
<accession>A0AAN4Q5Q8</accession>
<sequence>MKLKARRLGLILLAGGGVIAVAAYGVSGVQVHASLGEGNGCSPDSPIAISVSNYTLSRVSTVIISLEAWRNGNSTNILSSRDYRFPLVLSPLETKSACYSDRAFAVNKEASLNASVKQNFETVSLSGAINEVRQVRALLKNVELIVTNVEVIRK</sequence>
<keyword evidence="1" id="KW-0067">ATP-binding</keyword>
<dbReference type="Proteomes" id="UP000248291">
    <property type="component" value="Unassembled WGS sequence"/>
</dbReference>
<evidence type="ECO:0000313" key="1">
    <source>
        <dbReference type="EMBL" id="GBH17812.1"/>
    </source>
</evidence>
<reference evidence="1 2" key="1">
    <citation type="submission" date="2018-04" db="EMBL/GenBank/DDBJ databases">
        <title>Draft genome sequence of Pseudomonas syringae pv. actinidiae biovar 3 strains isolated from kiwifruit in Kagawa prefecture.</title>
        <authorList>
            <person name="Tabuchi M."/>
            <person name="Saito M."/>
            <person name="Fujiwara S."/>
            <person name="Sasa N."/>
            <person name="Akimitsu K."/>
            <person name="Gomi K."/>
            <person name="Konishi-Sugita S."/>
            <person name="Hamano K."/>
            <person name="Kataoka I."/>
        </authorList>
    </citation>
    <scope>NUCLEOTIDE SEQUENCE [LARGE SCALE GENOMIC DNA]</scope>
    <source>
        <strain evidence="1 2">MAFF212211</strain>
    </source>
</reference>
<keyword evidence="1" id="KW-0378">Hydrolase</keyword>
<dbReference type="GO" id="GO:0004386">
    <property type="term" value="F:helicase activity"/>
    <property type="evidence" value="ECO:0007669"/>
    <property type="project" value="UniProtKB-KW"/>
</dbReference>
<dbReference type="EMBL" id="BGKA01000120">
    <property type="protein sequence ID" value="GBH17812.1"/>
    <property type="molecule type" value="Genomic_DNA"/>
</dbReference>
<comment type="caution">
    <text evidence="1">The sequence shown here is derived from an EMBL/GenBank/DDBJ whole genome shotgun (WGS) entry which is preliminary data.</text>
</comment>
<keyword evidence="1" id="KW-0347">Helicase</keyword>
<dbReference type="AlphaFoldDB" id="A0AAN4Q5Q8"/>